<sequence length="589" mass="64090">MLPRFKKAREIADWMDSRDYPLVACYENQIEGYSRAAFLSDLRQLPAAILAKHLVDWREITISRCFKGLKRLPLINEVKEVLKALAERLNTLPIELDAQAIGNALYGLQSMDAKNEAVQAVLCALADKITASSASLNAQEIGNALYGLQNMDARSEAVQAVLRALADKITASSAMLSAQAIGNALYGLQNMGARSEAVQAVLRALADKITTSSARLDAQAIGNALYGLQNMDARSEAVQMVLQALAAKITTSSASLDAQAIGNALYGLQNMDARSEAVQAVLRALADKITVSSANLNGQAIGNALYGLQNMDARSEAVQAVLWTLANKITVSSASLNAQEIGNALYGLQNMDAQNEAVQAVLWALANKITTSSARLNAQDIGNALYGLQNMGNFRALPALIKHLTNKYPADFSYEKTPLEWQMAVASYLTIAYQTQNVNLRALISQHLKRLFPTCSTNQPNEIIKQIETMFINKLKLTHVKNSQIDLHHLDYLSASLLLNKGLKETTGVNAIIFGAGSHSKSAHQHKMRDIVVNYCQTNHIATKEWEKGRVKLDALTQPSNSSIWRSPGFVSNLNVKAPAFNPRTKASN</sequence>
<protein>
    <submittedName>
        <fullName evidence="1">Response regulator consisting of a CheY-like receiver domain and a Fis-type HTH domain</fullName>
    </submittedName>
</protein>
<dbReference type="Proteomes" id="UP000254968">
    <property type="component" value="Unassembled WGS sequence"/>
</dbReference>
<dbReference type="RefSeq" id="WP_115302895.1">
    <property type="nucleotide sequence ID" value="NZ_CAAAHO010000007.1"/>
</dbReference>
<evidence type="ECO:0000313" key="2">
    <source>
        <dbReference type="Proteomes" id="UP000254968"/>
    </source>
</evidence>
<dbReference type="OrthoDB" id="7088092at2"/>
<reference evidence="1 2" key="1">
    <citation type="submission" date="2018-06" db="EMBL/GenBank/DDBJ databases">
        <authorList>
            <consortium name="Pathogen Informatics"/>
            <person name="Doyle S."/>
        </authorList>
    </citation>
    <scope>NUCLEOTIDE SEQUENCE [LARGE SCALE GENOMIC DNA]</scope>
    <source>
        <strain evidence="1 2">NCTC13315</strain>
    </source>
</reference>
<evidence type="ECO:0000313" key="1">
    <source>
        <dbReference type="EMBL" id="STX29205.1"/>
    </source>
</evidence>
<organism evidence="1 2">
    <name type="scientific">Legionella beliardensis</name>
    <dbReference type="NCBI Taxonomy" id="91822"/>
    <lineage>
        <taxon>Bacteria</taxon>
        <taxon>Pseudomonadati</taxon>
        <taxon>Pseudomonadota</taxon>
        <taxon>Gammaproteobacteria</taxon>
        <taxon>Legionellales</taxon>
        <taxon>Legionellaceae</taxon>
        <taxon>Legionella</taxon>
    </lineage>
</organism>
<gene>
    <name evidence="1" type="ORF">NCTC13315_01743</name>
</gene>
<accession>A0A378I3B0</accession>
<name>A0A378I3B0_9GAMM</name>
<dbReference type="EMBL" id="UGNV01000001">
    <property type="protein sequence ID" value="STX29205.1"/>
    <property type="molecule type" value="Genomic_DNA"/>
</dbReference>
<dbReference type="AlphaFoldDB" id="A0A378I3B0"/>
<keyword evidence="2" id="KW-1185">Reference proteome</keyword>
<proteinExistence type="predicted"/>